<dbReference type="Proteomes" id="UP000244870">
    <property type="component" value="Chromosome"/>
</dbReference>
<dbReference type="PANTHER" id="PTHR37804:SF1">
    <property type="entry name" value="CDAA REGULATORY PROTEIN CDAR"/>
    <property type="match status" value="1"/>
</dbReference>
<reference evidence="3 6" key="3">
    <citation type="submission" date="2019-07" db="EMBL/GenBank/DDBJ databases">
        <title>Genome sequence of Weissella cibaria GK1.</title>
        <authorList>
            <person name="Choi H.-J."/>
        </authorList>
    </citation>
    <scope>NUCLEOTIDE SEQUENCE [LARGE SCALE GENOMIC DNA]</scope>
    <source>
        <strain evidence="3 6">GK1</strain>
    </source>
</reference>
<gene>
    <name evidence="2" type="ORF">ab3b_01094</name>
    <name evidence="1" type="ORF">B6254_0633</name>
    <name evidence="3" type="ORF">FO435_03380</name>
</gene>
<dbReference type="EMBL" id="VNHC01000002">
    <property type="protein sequence ID" value="TVV26992.1"/>
    <property type="molecule type" value="Genomic_DNA"/>
</dbReference>
<evidence type="ECO:0000313" key="2">
    <source>
        <dbReference type="EMBL" id="KIU24743.1"/>
    </source>
</evidence>
<dbReference type="Pfam" id="PF07949">
    <property type="entry name" value="YbbR"/>
    <property type="match status" value="3"/>
</dbReference>
<dbReference type="RefSeq" id="WP_043941157.1">
    <property type="nucleotide sequence ID" value="NZ_CP020928.1"/>
</dbReference>
<proteinExistence type="predicted"/>
<accession>A0A0D1JU17</accession>
<sequence>MKKSYDKLIYLGATLLVAILMSVYADGQSTKTTRNSTESGATTTGILKGLVSSKSEKVSVPLQLNGIDTDEYYISGAPDTVDVTLTGSSALVTAAKNTKNFQVYADLTKLTDGTHTVALKVSGLNRDLTYKLAKAKVTVTIYKRTSAYYTVHTDYNKDAIADGYTVGTVTSSVNNVQLMGRESAVNEVQTVVAVAQLKRDTSKSVTQTVTLQALDAKGHPVDVGISPQVTTVKIPVTAGTGTKQVPLKIKTKNGSASNFNLTGSVNEITVRGKIDVLNKLKEIPVTVDLNGVTAASSQDVTVNTPDGTDSVNPTTVTVTITPKEQ</sequence>
<dbReference type="AlphaFoldDB" id="A0A0D1JU17"/>
<dbReference type="Proteomes" id="UP000032289">
    <property type="component" value="Unassembled WGS sequence"/>
</dbReference>
<evidence type="ECO:0000313" key="4">
    <source>
        <dbReference type="Proteomes" id="UP000032289"/>
    </source>
</evidence>
<dbReference type="Gene3D" id="2.170.120.40">
    <property type="entry name" value="YbbR-like domain"/>
    <property type="match status" value="2"/>
</dbReference>
<reference evidence="2 4" key="1">
    <citation type="journal article" date="2015" name="Microbiology (Mosc.)">
        <title>Genomics of the Weissella cibaria species with an examination of its metabolic traits.</title>
        <authorList>
            <person name="Lynch K.M."/>
            <person name="Lucid A."/>
            <person name="Arendt E.K."/>
            <person name="Sleator R.D."/>
            <person name="Lucey B."/>
            <person name="Coffey A."/>
        </authorList>
    </citation>
    <scope>NUCLEOTIDE SEQUENCE [LARGE SCALE GENOMIC DNA]</scope>
    <source>
        <strain evidence="2 4">AB3b</strain>
    </source>
</reference>
<evidence type="ECO:0000313" key="3">
    <source>
        <dbReference type="EMBL" id="TVV26992.1"/>
    </source>
</evidence>
<dbReference type="EMBL" id="CP020928">
    <property type="protein sequence ID" value="AWF95054.1"/>
    <property type="molecule type" value="Genomic_DNA"/>
</dbReference>
<dbReference type="InterPro" id="IPR053154">
    <property type="entry name" value="c-di-AMP_regulator"/>
</dbReference>
<dbReference type="PATRIC" id="fig|137591.24.peg.1071"/>
<dbReference type="InterPro" id="IPR012505">
    <property type="entry name" value="YbbR"/>
</dbReference>
<dbReference type="PANTHER" id="PTHR37804">
    <property type="entry name" value="CDAA REGULATORY PROTEIN CDAR"/>
    <property type="match status" value="1"/>
</dbReference>
<dbReference type="Gene3D" id="2.170.120.30">
    <property type="match status" value="1"/>
</dbReference>
<reference evidence="1 5" key="2">
    <citation type="submission" date="2017-04" db="EMBL/GenBank/DDBJ databases">
        <title>Weissella cibaria strain m2 complete genome.</title>
        <authorList>
            <person name="Pan Q."/>
            <person name="Tan M."/>
            <person name="Yao F."/>
            <person name="Su S."/>
        </authorList>
    </citation>
    <scope>NUCLEOTIDE SEQUENCE [LARGE SCALE GENOMIC DNA]</scope>
    <source>
        <strain evidence="1 5">M2</strain>
    </source>
</reference>
<evidence type="ECO:0000313" key="1">
    <source>
        <dbReference type="EMBL" id="AWF95054.1"/>
    </source>
</evidence>
<evidence type="ECO:0000313" key="5">
    <source>
        <dbReference type="Proteomes" id="UP000244870"/>
    </source>
</evidence>
<evidence type="ECO:0000313" key="6">
    <source>
        <dbReference type="Proteomes" id="UP000320012"/>
    </source>
</evidence>
<protein>
    <submittedName>
        <fullName evidence="2">YbbR-like protein</fullName>
    </submittedName>
</protein>
<name>A0A0D1JU17_9LACO</name>
<dbReference type="EMBL" id="JWHT01000027">
    <property type="protein sequence ID" value="KIU24743.1"/>
    <property type="molecule type" value="Genomic_DNA"/>
</dbReference>
<organism evidence="2 4">
    <name type="scientific">Weissella cibaria</name>
    <dbReference type="NCBI Taxonomy" id="137591"/>
    <lineage>
        <taxon>Bacteria</taxon>
        <taxon>Bacillati</taxon>
        <taxon>Bacillota</taxon>
        <taxon>Bacilli</taxon>
        <taxon>Lactobacillales</taxon>
        <taxon>Lactobacillaceae</taxon>
        <taxon>Weissella</taxon>
    </lineage>
</organism>
<dbReference type="Proteomes" id="UP000320012">
    <property type="component" value="Unassembled WGS sequence"/>
</dbReference>